<proteinExistence type="predicted"/>
<dbReference type="AlphaFoldDB" id="A0A8H5CV03"/>
<keyword evidence="4" id="KW-1185">Reference proteome</keyword>
<evidence type="ECO:0000256" key="1">
    <source>
        <dbReference type="SAM" id="MobiDB-lite"/>
    </source>
</evidence>
<accession>A0A8H5CV03</accession>
<evidence type="ECO:0000313" key="4">
    <source>
        <dbReference type="Proteomes" id="UP000559027"/>
    </source>
</evidence>
<evidence type="ECO:0000256" key="2">
    <source>
        <dbReference type="SAM" id="Phobius"/>
    </source>
</evidence>
<dbReference type="Gene3D" id="2.60.120.260">
    <property type="entry name" value="Galactose-binding domain-like"/>
    <property type="match status" value="2"/>
</dbReference>
<keyword evidence="2" id="KW-0812">Transmembrane</keyword>
<feature type="region of interest" description="Disordered" evidence="1">
    <location>
        <begin position="345"/>
        <end position="440"/>
    </location>
</feature>
<keyword evidence="2" id="KW-1133">Transmembrane helix</keyword>
<feature type="compositionally biased region" description="Polar residues" evidence="1">
    <location>
        <begin position="347"/>
        <end position="359"/>
    </location>
</feature>
<feature type="compositionally biased region" description="Polar residues" evidence="1">
    <location>
        <begin position="373"/>
        <end position="384"/>
    </location>
</feature>
<dbReference type="EMBL" id="JAACJO010000019">
    <property type="protein sequence ID" value="KAF5348482.1"/>
    <property type="molecule type" value="Genomic_DNA"/>
</dbReference>
<reference evidence="3 4" key="1">
    <citation type="journal article" date="2020" name="ISME J.">
        <title>Uncovering the hidden diversity of litter-decomposition mechanisms in mushroom-forming fungi.</title>
        <authorList>
            <person name="Floudas D."/>
            <person name="Bentzer J."/>
            <person name="Ahren D."/>
            <person name="Johansson T."/>
            <person name="Persson P."/>
            <person name="Tunlid A."/>
        </authorList>
    </citation>
    <scope>NUCLEOTIDE SEQUENCE [LARGE SCALE GENOMIC DNA]</scope>
    <source>
        <strain evidence="3 4">CBS 146.42</strain>
    </source>
</reference>
<organism evidence="3 4">
    <name type="scientific">Leucocoprinus leucothites</name>
    <dbReference type="NCBI Taxonomy" id="201217"/>
    <lineage>
        <taxon>Eukaryota</taxon>
        <taxon>Fungi</taxon>
        <taxon>Dikarya</taxon>
        <taxon>Basidiomycota</taxon>
        <taxon>Agaricomycotina</taxon>
        <taxon>Agaricomycetes</taxon>
        <taxon>Agaricomycetidae</taxon>
        <taxon>Agaricales</taxon>
        <taxon>Agaricineae</taxon>
        <taxon>Agaricaceae</taxon>
        <taxon>Leucocoprinus</taxon>
    </lineage>
</organism>
<dbReference type="CDD" id="cd12087">
    <property type="entry name" value="TM_EGFR-like"/>
    <property type="match status" value="1"/>
</dbReference>
<sequence>MTGSIQLSIDDTSPTLAYAPFGDTFTGHPNLSAGWNPYSIDNGFGIGESQHVTSRNGTSVTLEWHGTSVQIFGDTTSDVSLNVTLDGSTIFSQRSKPIVTNNLLVSVDGLPNAHHSMTLVANIPSSSNQVPDGFQLNDFANQTIDDKDIDFSGQWSLIVSNDRPAVHPSNTQGATAEITFSGIPACTFGITSQVSGNYSVTLDGTQSPILSARSFYNNTDTLLYFASGLDVNATHQLTLRNEGGLLQFQSPGGFVALSPSSSTSDIPSPTVALDPGSDHVRTGWMAAIIGGVIGGFAVIIITVLLLWWYKRRQRPTSEGVSPFSLTEPPPQVRFRVVAAVFSREKQLPQNTSPAGISQQRESDRTHPTRKRLPQSNSPTATSQQRESDRAHPNRFAVDAGPVDDGRSSLGDETFPPQYEQVLRSLGEPQERAPLNTGQLN</sequence>
<keyword evidence="2" id="KW-0472">Membrane</keyword>
<comment type="caution">
    <text evidence="3">The sequence shown here is derived from an EMBL/GenBank/DDBJ whole genome shotgun (WGS) entry which is preliminary data.</text>
</comment>
<feature type="transmembrane region" description="Helical" evidence="2">
    <location>
        <begin position="284"/>
        <end position="309"/>
    </location>
</feature>
<dbReference type="OrthoDB" id="2576334at2759"/>
<gene>
    <name evidence="3" type="ORF">D9756_009662</name>
</gene>
<evidence type="ECO:0000313" key="3">
    <source>
        <dbReference type="EMBL" id="KAF5348482.1"/>
    </source>
</evidence>
<name>A0A8H5CV03_9AGAR</name>
<dbReference type="Proteomes" id="UP000559027">
    <property type="component" value="Unassembled WGS sequence"/>
</dbReference>
<protein>
    <submittedName>
        <fullName evidence="3">Uncharacterized protein</fullName>
    </submittedName>
</protein>